<dbReference type="AlphaFoldDB" id="A0A0V0U1B7"/>
<evidence type="ECO:0000313" key="2">
    <source>
        <dbReference type="Proteomes" id="UP000055048"/>
    </source>
</evidence>
<accession>A0A0V0U1B7</accession>
<organism evidence="1 2">
    <name type="scientific">Trichinella murrelli</name>
    <dbReference type="NCBI Taxonomy" id="144512"/>
    <lineage>
        <taxon>Eukaryota</taxon>
        <taxon>Metazoa</taxon>
        <taxon>Ecdysozoa</taxon>
        <taxon>Nematoda</taxon>
        <taxon>Enoplea</taxon>
        <taxon>Dorylaimia</taxon>
        <taxon>Trichinellida</taxon>
        <taxon>Trichinellidae</taxon>
        <taxon>Trichinella</taxon>
    </lineage>
</organism>
<reference evidence="1 2" key="1">
    <citation type="submission" date="2015-01" db="EMBL/GenBank/DDBJ databases">
        <title>Evolution of Trichinella species and genotypes.</title>
        <authorList>
            <person name="Korhonen P.K."/>
            <person name="Edoardo P."/>
            <person name="Giuseppe L.R."/>
            <person name="Gasser R.B."/>
        </authorList>
    </citation>
    <scope>NUCLEOTIDE SEQUENCE [LARGE SCALE GENOMIC DNA]</scope>
    <source>
        <strain evidence="1">ISS417</strain>
    </source>
</reference>
<dbReference type="EMBL" id="JYDJ01000084">
    <property type="protein sequence ID" value="KRX45001.1"/>
    <property type="molecule type" value="Genomic_DNA"/>
</dbReference>
<sequence length="124" mass="14075">MSKQWNSSTELGFVLLAKNNKYTSFTHSATNAAHLGPTVIHILPWASVSFSTPIEADISISLSTERPWAVKRLSLAFGQHQSRSCTLDVDFLDLFNGCQELHFRKFNRYKTQQHNTCSPLYMPI</sequence>
<name>A0A0V0U1B7_9BILA</name>
<gene>
    <name evidence="1" type="ORF">T05_3658</name>
</gene>
<dbReference type="Proteomes" id="UP000055048">
    <property type="component" value="Unassembled WGS sequence"/>
</dbReference>
<comment type="caution">
    <text evidence="1">The sequence shown here is derived from an EMBL/GenBank/DDBJ whole genome shotgun (WGS) entry which is preliminary data.</text>
</comment>
<evidence type="ECO:0000313" key="1">
    <source>
        <dbReference type="EMBL" id="KRX45001.1"/>
    </source>
</evidence>
<protein>
    <submittedName>
        <fullName evidence="1">Uncharacterized protein</fullName>
    </submittedName>
</protein>
<keyword evidence="2" id="KW-1185">Reference proteome</keyword>
<dbReference type="OrthoDB" id="10271325at2759"/>
<proteinExistence type="predicted"/>